<keyword evidence="3" id="KW-1185">Reference proteome</keyword>
<dbReference type="EMBL" id="SLZY01000009">
    <property type="protein sequence ID" value="TCS71567.1"/>
    <property type="molecule type" value="Genomic_DNA"/>
</dbReference>
<comment type="caution">
    <text evidence="2">The sequence shown here is derived from an EMBL/GenBank/DDBJ whole genome shotgun (WGS) entry which is preliminary data.</text>
</comment>
<organism evidence="2 3">
    <name type="scientific">Sulfuritortus calidifontis</name>
    <dbReference type="NCBI Taxonomy" id="1914471"/>
    <lineage>
        <taxon>Bacteria</taxon>
        <taxon>Pseudomonadati</taxon>
        <taxon>Pseudomonadota</taxon>
        <taxon>Betaproteobacteria</taxon>
        <taxon>Nitrosomonadales</taxon>
        <taxon>Thiobacillaceae</taxon>
        <taxon>Sulfuritortus</taxon>
    </lineage>
</organism>
<evidence type="ECO:0000256" key="1">
    <source>
        <dbReference type="SAM" id="Phobius"/>
    </source>
</evidence>
<accession>A0A4R3JUQ6</accession>
<sequence length="75" mass="7857">MRYYAAKVLLLALVIVAVSAIAKRPSGFAAQIAPLPLTSLLAFVWLSLAGAAPSGFAARPGLCLGIRHIALIRKE</sequence>
<feature type="transmembrane region" description="Helical" evidence="1">
    <location>
        <begin position="32"/>
        <end position="52"/>
    </location>
</feature>
<dbReference type="RefSeq" id="WP_126461097.1">
    <property type="nucleotide sequence ID" value="NZ_AP018721.1"/>
</dbReference>
<name>A0A4R3JUQ6_9PROT</name>
<keyword evidence="1" id="KW-0812">Transmembrane</keyword>
<keyword evidence="1" id="KW-1133">Transmembrane helix</keyword>
<dbReference type="Proteomes" id="UP000295135">
    <property type="component" value="Unassembled WGS sequence"/>
</dbReference>
<keyword evidence="1" id="KW-0472">Membrane</keyword>
<protein>
    <submittedName>
        <fullName evidence="2">Uncharacterized protein</fullName>
    </submittedName>
</protein>
<proteinExistence type="predicted"/>
<dbReference type="OrthoDB" id="47473at2"/>
<evidence type="ECO:0000313" key="2">
    <source>
        <dbReference type="EMBL" id="TCS71567.1"/>
    </source>
</evidence>
<gene>
    <name evidence="2" type="ORF">EDC61_109113</name>
</gene>
<evidence type="ECO:0000313" key="3">
    <source>
        <dbReference type="Proteomes" id="UP000295135"/>
    </source>
</evidence>
<dbReference type="AlphaFoldDB" id="A0A4R3JUQ6"/>
<reference evidence="2 3" key="1">
    <citation type="submission" date="2019-03" db="EMBL/GenBank/DDBJ databases">
        <title>Genomic Encyclopedia of Type Strains, Phase IV (KMG-IV): sequencing the most valuable type-strain genomes for metagenomic binning, comparative biology and taxonomic classification.</title>
        <authorList>
            <person name="Goeker M."/>
        </authorList>
    </citation>
    <scope>NUCLEOTIDE SEQUENCE [LARGE SCALE GENOMIC DNA]</scope>
    <source>
        <strain evidence="2 3">DSM 103923</strain>
    </source>
</reference>